<name>A0A8J3FGI7_9ACTN</name>
<sequence length="104" mass="11371">MEGSAGQGDRQRGIVHLTLRPGSGRTLAWAGWAASVRLPGRRRGRAARRRAAASVEKERPTYPGRYVGRALERLRGAGAPEAVGRRLPVDRAGWGRPRPRLLGR</sequence>
<reference evidence="1" key="2">
    <citation type="submission" date="2020-09" db="EMBL/GenBank/DDBJ databases">
        <authorList>
            <person name="Sun Q."/>
            <person name="Ohkuma M."/>
        </authorList>
    </citation>
    <scope>NUCLEOTIDE SEQUENCE</scope>
    <source>
        <strain evidence="1">JCM 3091</strain>
    </source>
</reference>
<comment type="caution">
    <text evidence="1">The sequence shown here is derived from an EMBL/GenBank/DDBJ whole genome shotgun (WGS) entry which is preliminary data.</text>
</comment>
<keyword evidence="2" id="KW-1185">Reference proteome</keyword>
<dbReference type="AlphaFoldDB" id="A0A8J3FGI7"/>
<gene>
    <name evidence="1" type="ORF">GCM10010124_07130</name>
</gene>
<organism evidence="1 2">
    <name type="scientific">Pilimelia terevasa</name>
    <dbReference type="NCBI Taxonomy" id="53372"/>
    <lineage>
        <taxon>Bacteria</taxon>
        <taxon>Bacillati</taxon>
        <taxon>Actinomycetota</taxon>
        <taxon>Actinomycetes</taxon>
        <taxon>Micromonosporales</taxon>
        <taxon>Micromonosporaceae</taxon>
        <taxon>Pilimelia</taxon>
    </lineage>
</organism>
<dbReference type="Proteomes" id="UP000662200">
    <property type="component" value="Unassembled WGS sequence"/>
</dbReference>
<reference evidence="1" key="1">
    <citation type="journal article" date="2014" name="Int. J. Syst. Evol. Microbiol.">
        <title>Complete genome sequence of Corynebacterium casei LMG S-19264T (=DSM 44701T), isolated from a smear-ripened cheese.</title>
        <authorList>
            <consortium name="US DOE Joint Genome Institute (JGI-PGF)"/>
            <person name="Walter F."/>
            <person name="Albersmeier A."/>
            <person name="Kalinowski J."/>
            <person name="Ruckert C."/>
        </authorList>
    </citation>
    <scope>NUCLEOTIDE SEQUENCE</scope>
    <source>
        <strain evidence="1">JCM 3091</strain>
    </source>
</reference>
<protein>
    <submittedName>
        <fullName evidence="1">Uncharacterized protein</fullName>
    </submittedName>
</protein>
<accession>A0A8J3FGI7</accession>
<proteinExistence type="predicted"/>
<evidence type="ECO:0000313" key="2">
    <source>
        <dbReference type="Proteomes" id="UP000662200"/>
    </source>
</evidence>
<evidence type="ECO:0000313" key="1">
    <source>
        <dbReference type="EMBL" id="GGK17153.1"/>
    </source>
</evidence>
<dbReference type="EMBL" id="BMQC01000002">
    <property type="protein sequence ID" value="GGK17153.1"/>
    <property type="molecule type" value="Genomic_DNA"/>
</dbReference>